<dbReference type="GO" id="GO:0046872">
    <property type="term" value="F:metal ion binding"/>
    <property type="evidence" value="ECO:0007669"/>
    <property type="project" value="UniProtKB-KW"/>
</dbReference>
<evidence type="ECO:0000256" key="9">
    <source>
        <dbReference type="HAMAP-Rule" id="MF_02094"/>
    </source>
</evidence>
<evidence type="ECO:0000256" key="10">
    <source>
        <dbReference type="NCBIfam" id="TIGR01196"/>
    </source>
</evidence>
<evidence type="ECO:0000313" key="13">
    <source>
        <dbReference type="EMBL" id="CUK25598.1"/>
    </source>
</evidence>
<dbReference type="GO" id="GO:0005829">
    <property type="term" value="C:cytosol"/>
    <property type="evidence" value="ECO:0007669"/>
    <property type="project" value="TreeGrafter"/>
</dbReference>
<dbReference type="Pfam" id="PF24877">
    <property type="entry name" value="ILV_EDD_C"/>
    <property type="match status" value="1"/>
</dbReference>
<dbReference type="OrthoDB" id="9807077at2"/>
<dbReference type="AlphaFoldDB" id="A0A0P1IUF8"/>
<evidence type="ECO:0000256" key="8">
    <source>
        <dbReference type="ARBA" id="ARBA00023277"/>
    </source>
</evidence>
<evidence type="ECO:0000256" key="6">
    <source>
        <dbReference type="ARBA" id="ARBA00023064"/>
    </source>
</evidence>
<dbReference type="GO" id="GO:0004456">
    <property type="term" value="F:phosphogluconate dehydratase activity"/>
    <property type="evidence" value="ECO:0007669"/>
    <property type="project" value="UniProtKB-UniRule"/>
</dbReference>
<evidence type="ECO:0000256" key="5">
    <source>
        <dbReference type="ARBA" id="ARBA00023014"/>
    </source>
</evidence>
<dbReference type="PROSITE" id="PS00887">
    <property type="entry name" value="ILVD_EDD_2"/>
    <property type="match status" value="1"/>
</dbReference>
<organism evidence="13 14">
    <name type="scientific">Cognatishimia activa</name>
    <dbReference type="NCBI Taxonomy" id="1715691"/>
    <lineage>
        <taxon>Bacteria</taxon>
        <taxon>Pseudomonadati</taxon>
        <taxon>Pseudomonadota</taxon>
        <taxon>Alphaproteobacteria</taxon>
        <taxon>Rhodobacterales</taxon>
        <taxon>Paracoccaceae</taxon>
        <taxon>Cognatishimia</taxon>
    </lineage>
</organism>
<comment type="similarity">
    <text evidence="1 9">Belongs to the IlvD/Edd family.</text>
</comment>
<name>A0A0P1IUF8_9RHOB</name>
<dbReference type="GO" id="GO:0019521">
    <property type="term" value="P:D-gluconate metabolic process"/>
    <property type="evidence" value="ECO:0007669"/>
    <property type="project" value="UniProtKB-KW"/>
</dbReference>
<comment type="function">
    <text evidence="9">Catalyzes the dehydration of 6-phospho-D-gluconate to 2-dehydro-3-deoxy-6-phospho-D-gluconate.</text>
</comment>
<dbReference type="SUPFAM" id="SSF143975">
    <property type="entry name" value="IlvD/EDD N-terminal domain-like"/>
    <property type="match status" value="1"/>
</dbReference>
<comment type="cofactor">
    <cofactor evidence="9">
        <name>[4Fe-4S] cluster</name>
        <dbReference type="ChEBI" id="CHEBI:49883"/>
    </cofactor>
    <text evidence="9">Binds 1 [4Fe-4S] cluster.</text>
</comment>
<dbReference type="GO" id="GO:0051539">
    <property type="term" value="F:4 iron, 4 sulfur cluster binding"/>
    <property type="evidence" value="ECO:0007669"/>
    <property type="project" value="UniProtKB-UniRule"/>
</dbReference>
<dbReference type="InterPro" id="IPR037237">
    <property type="entry name" value="IlvD/EDD_N"/>
</dbReference>
<dbReference type="InterPro" id="IPR056740">
    <property type="entry name" value="ILV_EDD_C"/>
</dbReference>
<keyword evidence="7 9" id="KW-0456">Lyase</keyword>
<evidence type="ECO:0000256" key="1">
    <source>
        <dbReference type="ARBA" id="ARBA00006486"/>
    </source>
</evidence>
<sequence>MLNATVKNVTDRIIARSEATRRPYLDRMAAAKSKGPSRAHLSCSGQAHAYAGAGVDQDALATKSAGNLGIVTAYNDMLSAHQPYERFPGLIREAVREAGGTAQVAGGVPAMCDGVTQGEAGMELSLFSRDVIAMATGVSLSHNVYDAAVFLGVCDKIVPGLVIGAQAFGHLPAVFVPAGPMTSGIANDDKAKVRQEFAKGECGRDKLMASEMAAYHGPGTCTFYGTANTNQMLMEFMGLHLPGSSFVTPNTELRDELTKEAAKRSLSLSALGNNYTPTCDILDEKAFVNGIVGLMVTGGSTNLLIHLLAMARAGGIVLDWQDFADLSEAIPLLARVYPNGLADVNHFHAAGGLGYLIGELLNGGLLHADTKTIAGEGLENYTAEPFLSDDGLTWRAGTNVSLNEKIVRPLNDPFQENGGLSHMTGNLGTGVMKVSAVAAEHRIVEAPVRVFHDQEDAKTAFKNGELTEDVIIVVRFQGPKANGMPELHSLTPLLQIMQGRGQKVALVTDGRMSGASGKVPSAIHVSPEALDGGPIAYLKDGDVVRLDAVAGDLQILTEGVLDREPAVADLSAYETGVGRELFQAFRASVGSADTGASVFGV</sequence>
<dbReference type="InterPro" id="IPR042096">
    <property type="entry name" value="Dihydro-acid_dehy_C"/>
</dbReference>
<evidence type="ECO:0000313" key="14">
    <source>
        <dbReference type="Proteomes" id="UP000051184"/>
    </source>
</evidence>
<dbReference type="Proteomes" id="UP000051184">
    <property type="component" value="Unassembled WGS sequence"/>
</dbReference>
<gene>
    <name evidence="9 13" type="primary">edd</name>
    <name evidence="13" type="ORF">TA5114_01399</name>
</gene>
<dbReference type="RefSeq" id="WP_058314574.1">
    <property type="nucleotide sequence ID" value="NZ_CYTO01000010.1"/>
</dbReference>
<comment type="catalytic activity">
    <reaction evidence="9">
        <text>6-phospho-D-gluconate = 2-dehydro-3-deoxy-6-phospho-D-gluconate + H2O</text>
        <dbReference type="Rhea" id="RHEA:17277"/>
        <dbReference type="ChEBI" id="CHEBI:15377"/>
        <dbReference type="ChEBI" id="CHEBI:57569"/>
        <dbReference type="ChEBI" id="CHEBI:58759"/>
        <dbReference type="EC" id="4.2.1.12"/>
    </reaction>
</comment>
<dbReference type="GO" id="GO:0009255">
    <property type="term" value="P:Entner-Doudoroff pathway through 6-phosphogluconate"/>
    <property type="evidence" value="ECO:0007669"/>
    <property type="project" value="UniProtKB-UniRule"/>
</dbReference>
<keyword evidence="6 9" id="KW-0311">Gluconate utilization</keyword>
<dbReference type="PANTHER" id="PTHR43661">
    <property type="entry name" value="D-XYLONATE DEHYDRATASE"/>
    <property type="match status" value="1"/>
</dbReference>
<evidence type="ECO:0000256" key="3">
    <source>
        <dbReference type="ARBA" id="ARBA00022723"/>
    </source>
</evidence>
<feature type="binding site" evidence="9">
    <location>
        <position position="154"/>
    </location>
    <ligand>
        <name>[4Fe-4S] cluster</name>
        <dbReference type="ChEBI" id="CHEBI:49883"/>
    </ligand>
</feature>
<keyword evidence="8 9" id="KW-0119">Carbohydrate metabolism</keyword>
<protein>
    <recommendedName>
        <fullName evidence="9 10">Phosphogluconate dehydratase</fullName>
        <ecNumber evidence="9 10">4.2.1.12</ecNumber>
    </recommendedName>
</protein>
<dbReference type="EC" id="4.2.1.12" evidence="9 10"/>
<feature type="domain" description="Dihydroxy-acid/6-phosphogluconate dehydratase N-terminal" evidence="11">
    <location>
        <begin position="68"/>
        <end position="379"/>
    </location>
</feature>
<dbReference type="UniPathway" id="UPA00226"/>
<dbReference type="Pfam" id="PF00920">
    <property type="entry name" value="ILVD_EDD_N"/>
    <property type="match status" value="1"/>
</dbReference>
<dbReference type="NCBIfam" id="TIGR01196">
    <property type="entry name" value="edd"/>
    <property type="match status" value="1"/>
</dbReference>
<dbReference type="Gene3D" id="3.50.30.80">
    <property type="entry name" value="IlvD/EDD C-terminal domain-like"/>
    <property type="match status" value="1"/>
</dbReference>
<reference evidence="14" key="1">
    <citation type="submission" date="2015-09" db="EMBL/GenBank/DDBJ databases">
        <authorList>
            <person name="Rodrigo-Torres Lidia"/>
            <person name="Arahal R.David."/>
        </authorList>
    </citation>
    <scope>NUCLEOTIDE SEQUENCE [LARGE SCALE GENOMIC DNA]</scope>
    <source>
        <strain evidence="14">CECT 5114</strain>
    </source>
</reference>
<dbReference type="SUPFAM" id="SSF52016">
    <property type="entry name" value="LeuD/IlvD-like"/>
    <property type="match status" value="1"/>
</dbReference>
<accession>A0A0P1IUF8</accession>
<evidence type="ECO:0000259" key="11">
    <source>
        <dbReference type="Pfam" id="PF00920"/>
    </source>
</evidence>
<comment type="pathway">
    <text evidence="9">Carbohydrate metabolism; Entner-Doudoroff pathway.</text>
</comment>
<dbReference type="EMBL" id="CYUE01000013">
    <property type="protein sequence ID" value="CUK25598.1"/>
    <property type="molecule type" value="Genomic_DNA"/>
</dbReference>
<proteinExistence type="inferred from homology"/>
<dbReference type="InterPro" id="IPR000581">
    <property type="entry name" value="ILV_EDD_N"/>
</dbReference>
<evidence type="ECO:0000256" key="2">
    <source>
        <dbReference type="ARBA" id="ARBA00022485"/>
    </source>
</evidence>
<evidence type="ECO:0000256" key="4">
    <source>
        <dbReference type="ARBA" id="ARBA00023004"/>
    </source>
</evidence>
<dbReference type="InterPro" id="IPR004786">
    <property type="entry name" value="6-phosphgluc_deHydtase"/>
</dbReference>
<keyword evidence="14" id="KW-1185">Reference proteome</keyword>
<dbReference type="PROSITE" id="PS00886">
    <property type="entry name" value="ILVD_EDD_1"/>
    <property type="match status" value="1"/>
</dbReference>
<dbReference type="HAMAP" id="MF_02094">
    <property type="entry name" value="Edd"/>
    <property type="match status" value="1"/>
</dbReference>
<evidence type="ECO:0000256" key="7">
    <source>
        <dbReference type="ARBA" id="ARBA00023239"/>
    </source>
</evidence>
<dbReference type="STRING" id="1715691.TA5113_01659"/>
<dbReference type="InterPro" id="IPR020558">
    <property type="entry name" value="DiOHA_6PGluconate_deHydtase_CS"/>
</dbReference>
<keyword evidence="4 9" id="KW-0408">Iron</keyword>
<keyword evidence="3 9" id="KW-0479">Metal-binding</keyword>
<feature type="binding site" evidence="9">
    <location>
        <position position="221"/>
    </location>
    <ligand>
        <name>[4Fe-4S] cluster</name>
        <dbReference type="ChEBI" id="CHEBI:49883"/>
    </ligand>
</feature>
<keyword evidence="2 9" id="KW-0004">4Fe-4S</keyword>
<dbReference type="PANTHER" id="PTHR43661:SF1">
    <property type="entry name" value="PHOSPHOGLUCONATE DEHYDRATASE"/>
    <property type="match status" value="1"/>
</dbReference>
<evidence type="ECO:0000259" key="12">
    <source>
        <dbReference type="Pfam" id="PF24877"/>
    </source>
</evidence>
<keyword evidence="5 9" id="KW-0411">Iron-sulfur</keyword>
<feature type="domain" description="Dihydroxy-acid/6-phosphogluconate dehydratase C-terminal" evidence="12">
    <location>
        <begin position="405"/>
        <end position="596"/>
    </location>
</feature>